<dbReference type="GO" id="GO:0140359">
    <property type="term" value="F:ABC-type transporter activity"/>
    <property type="evidence" value="ECO:0007669"/>
    <property type="project" value="InterPro"/>
</dbReference>
<evidence type="ECO:0000256" key="1">
    <source>
        <dbReference type="ARBA" id="ARBA00004651"/>
    </source>
</evidence>
<dbReference type="InterPro" id="IPR036640">
    <property type="entry name" value="ABC1_TM_sf"/>
</dbReference>
<evidence type="ECO:0000313" key="17">
    <source>
        <dbReference type="Proteomes" id="UP000295611"/>
    </source>
</evidence>
<dbReference type="PANTHER" id="PTHR24221">
    <property type="entry name" value="ATP-BINDING CASSETTE SUB-FAMILY B"/>
    <property type="match status" value="1"/>
</dbReference>
<gene>
    <name evidence="16" type="ORF">DFP86_106205</name>
</gene>
<proteinExistence type="inferred from homology"/>
<evidence type="ECO:0000256" key="6">
    <source>
        <dbReference type="ARBA" id="ARBA00022741"/>
    </source>
</evidence>
<dbReference type="InterPro" id="IPR003593">
    <property type="entry name" value="AAA+_ATPase"/>
</dbReference>
<evidence type="ECO:0000256" key="13">
    <source>
        <dbReference type="SAM" id="Phobius"/>
    </source>
</evidence>
<dbReference type="FunFam" id="3.40.50.300:FF:000299">
    <property type="entry name" value="ABC transporter ATP-binding protein/permease"/>
    <property type="match status" value="1"/>
</dbReference>
<dbReference type="PROSITE" id="PS50893">
    <property type="entry name" value="ABC_TRANSPORTER_2"/>
    <property type="match status" value="1"/>
</dbReference>
<evidence type="ECO:0000256" key="2">
    <source>
        <dbReference type="ARBA" id="ARBA00022448"/>
    </source>
</evidence>
<feature type="domain" description="ABC transporter" evidence="14">
    <location>
        <begin position="432"/>
        <end position="654"/>
    </location>
</feature>
<keyword evidence="5" id="KW-0354">Hemolysis</keyword>
<dbReference type="GO" id="GO:0008233">
    <property type="term" value="F:peptidase activity"/>
    <property type="evidence" value="ECO:0007669"/>
    <property type="project" value="InterPro"/>
</dbReference>
<keyword evidence="4 13" id="KW-0812">Transmembrane</keyword>
<evidence type="ECO:0000256" key="8">
    <source>
        <dbReference type="ARBA" id="ARBA00022989"/>
    </source>
</evidence>
<dbReference type="Pfam" id="PF03412">
    <property type="entry name" value="Peptidase_C39"/>
    <property type="match status" value="1"/>
</dbReference>
<evidence type="ECO:0000256" key="4">
    <source>
        <dbReference type="ARBA" id="ARBA00022692"/>
    </source>
</evidence>
<keyword evidence="3" id="KW-1003">Cell membrane</keyword>
<dbReference type="PANTHER" id="PTHR24221:SF606">
    <property type="entry name" value="COLICIN V SECRETION-PROCESSING ATP-BINDING PROTEIN"/>
    <property type="match status" value="1"/>
</dbReference>
<sequence length="654" mass="73570">MRGASLTQLIEIANDLDLTSRAVRVNLEKINHIKLPAVLHWNLDHYVVLTKVENKKYTIHNPAFGKEQLDEEEFSRSFTGIALECTPSNQFEAKDFPKLSIFKLLKLDNSNVADLCKIIFLAAFLEITMLAMPQGIKKIIDASINYSPSASIELIASVMMGLVIAQVVFLGSRQFIVNKLNTNMSLTLMSNLQSHLLRLPMSYFDSRQIGDVASRLNSLDVIQKTLSLHLVEILIDSIMSITSLIVLMYIQAQFAAFCFFCILSNFIFRYINGPKLLEFTEEYVARTAKQQSHFLETVRGIQAVKLFNKQGFRLSLWYNRATESFNALYKKNQLQNNITMFATFANGICITFIIYIGGTLIVTKQISVGMLFVCLTYAQLLCARSSSISDRLIELILLKVHKDRVADILLTDIEDNSLKSDFPVATGKNIGIEIKDLWFRYSEKDKFIISGLNLTIRPGESVAIVGETGCGKSTLAKLLCGILKPTKGQISLGNINFERLPLNNLRQLVGTVMQHDHLFLGSIRDNITFFNADCDEDFVLECCKAASIDRFVDSLPMKFDSTISEGATSISGGQKQRFLLARALYHKPKILILDEATSHLDIAIEEKVNLAIKKMNTTRIIIAHRQETIDSADRVYEFNNGALHERIKENAVSD</sequence>
<dbReference type="Gene3D" id="3.90.70.10">
    <property type="entry name" value="Cysteine proteinases"/>
    <property type="match status" value="1"/>
</dbReference>
<dbReference type="Gene3D" id="3.40.50.300">
    <property type="entry name" value="P-loop containing nucleotide triphosphate hydrolases"/>
    <property type="match status" value="1"/>
</dbReference>
<dbReference type="Pfam" id="PF00005">
    <property type="entry name" value="ABC_tran"/>
    <property type="match status" value="1"/>
</dbReference>
<accession>A0A4R7B865</accession>
<dbReference type="AlphaFoldDB" id="A0A4R7B865"/>
<keyword evidence="2" id="KW-0813">Transport</keyword>
<dbReference type="SMART" id="SM00382">
    <property type="entry name" value="AAA"/>
    <property type="match status" value="1"/>
</dbReference>
<dbReference type="InterPro" id="IPR027417">
    <property type="entry name" value="P-loop_NTPase"/>
</dbReference>
<comment type="subcellular location">
    <subcellularLocation>
        <location evidence="1">Cell membrane</location>
        <topology evidence="1">Multi-pass membrane protein</topology>
    </subcellularLocation>
</comment>
<feature type="transmembrane region" description="Helical" evidence="13">
    <location>
        <begin position="338"/>
        <end position="360"/>
    </location>
</feature>
<keyword evidence="9 13" id="KW-0472">Membrane</keyword>
<evidence type="ECO:0000313" key="16">
    <source>
        <dbReference type="EMBL" id="TDR80062.1"/>
    </source>
</evidence>
<keyword evidence="17" id="KW-1185">Reference proteome</keyword>
<dbReference type="InterPro" id="IPR003439">
    <property type="entry name" value="ABC_transporter-like_ATP-bd"/>
</dbReference>
<keyword evidence="6" id="KW-0547">Nucleotide-binding</keyword>
<comment type="caution">
    <text evidence="16">The sequence shown here is derived from an EMBL/GenBank/DDBJ whole genome shotgun (WGS) entry which is preliminary data.</text>
</comment>
<evidence type="ECO:0000256" key="10">
    <source>
        <dbReference type="ARBA" id="ARBA00055355"/>
    </source>
</evidence>
<dbReference type="GO" id="GO:0005524">
    <property type="term" value="F:ATP binding"/>
    <property type="evidence" value="ECO:0007669"/>
    <property type="project" value="UniProtKB-KW"/>
</dbReference>
<evidence type="ECO:0000256" key="12">
    <source>
        <dbReference type="ARBA" id="ARBA00072252"/>
    </source>
</evidence>
<dbReference type="SUPFAM" id="SSF90123">
    <property type="entry name" value="ABC transporter transmembrane region"/>
    <property type="match status" value="1"/>
</dbReference>
<keyword evidence="8 13" id="KW-1133">Transmembrane helix</keyword>
<dbReference type="Proteomes" id="UP000295611">
    <property type="component" value="Unassembled WGS sequence"/>
</dbReference>
<dbReference type="InterPro" id="IPR011527">
    <property type="entry name" value="ABC1_TM_dom"/>
</dbReference>
<comment type="similarity">
    <text evidence="11">Belongs to the ABC transporter superfamily. Cyclolysin exporter (TC 3.A.1.109.2) family.</text>
</comment>
<dbReference type="GO" id="GO:0005886">
    <property type="term" value="C:plasma membrane"/>
    <property type="evidence" value="ECO:0007669"/>
    <property type="project" value="UniProtKB-SubCell"/>
</dbReference>
<evidence type="ECO:0000259" key="15">
    <source>
        <dbReference type="PROSITE" id="PS50929"/>
    </source>
</evidence>
<dbReference type="GO" id="GO:0031640">
    <property type="term" value="P:killing of cells of another organism"/>
    <property type="evidence" value="ECO:0007669"/>
    <property type="project" value="UniProtKB-KW"/>
</dbReference>
<dbReference type="GO" id="GO:0006508">
    <property type="term" value="P:proteolysis"/>
    <property type="evidence" value="ECO:0007669"/>
    <property type="project" value="InterPro"/>
</dbReference>
<dbReference type="Gene3D" id="1.20.1560.10">
    <property type="entry name" value="ABC transporter type 1, transmembrane domain"/>
    <property type="match status" value="1"/>
</dbReference>
<feature type="transmembrane region" description="Helical" evidence="13">
    <location>
        <begin position="254"/>
        <end position="271"/>
    </location>
</feature>
<evidence type="ECO:0000259" key="14">
    <source>
        <dbReference type="PROSITE" id="PS50893"/>
    </source>
</evidence>
<name>A0A4R7B865_9NEIS</name>
<evidence type="ECO:0000256" key="3">
    <source>
        <dbReference type="ARBA" id="ARBA00022475"/>
    </source>
</evidence>
<dbReference type="EMBL" id="SNZP01000006">
    <property type="protein sequence ID" value="TDR80062.1"/>
    <property type="molecule type" value="Genomic_DNA"/>
</dbReference>
<feature type="domain" description="ABC transmembrane type-1" evidence="15">
    <location>
        <begin position="118"/>
        <end position="397"/>
    </location>
</feature>
<dbReference type="CDD" id="cd18567">
    <property type="entry name" value="ABC_6TM_CvaB_RaxB_like"/>
    <property type="match status" value="1"/>
</dbReference>
<dbReference type="GO" id="GO:0016887">
    <property type="term" value="F:ATP hydrolysis activity"/>
    <property type="evidence" value="ECO:0007669"/>
    <property type="project" value="InterPro"/>
</dbReference>
<dbReference type="SUPFAM" id="SSF52540">
    <property type="entry name" value="P-loop containing nucleoside triphosphate hydrolases"/>
    <property type="match status" value="1"/>
</dbReference>
<dbReference type="Pfam" id="PF00664">
    <property type="entry name" value="ABC_membrane"/>
    <property type="match status" value="1"/>
</dbReference>
<organism evidence="16 17">
    <name type="scientific">Paludibacterium purpuratum</name>
    <dbReference type="NCBI Taxonomy" id="1144873"/>
    <lineage>
        <taxon>Bacteria</taxon>
        <taxon>Pseudomonadati</taxon>
        <taxon>Pseudomonadota</taxon>
        <taxon>Betaproteobacteria</taxon>
        <taxon>Neisseriales</taxon>
        <taxon>Chromobacteriaceae</taxon>
        <taxon>Paludibacterium</taxon>
    </lineage>
</organism>
<evidence type="ECO:0000256" key="7">
    <source>
        <dbReference type="ARBA" id="ARBA00022840"/>
    </source>
</evidence>
<keyword evidence="7 16" id="KW-0067">ATP-binding</keyword>
<keyword evidence="5" id="KW-0204">Cytolysis</keyword>
<feature type="transmembrane region" description="Helical" evidence="13">
    <location>
        <begin position="152"/>
        <end position="171"/>
    </location>
</feature>
<dbReference type="GO" id="GO:0034040">
    <property type="term" value="F:ATPase-coupled lipid transmembrane transporter activity"/>
    <property type="evidence" value="ECO:0007669"/>
    <property type="project" value="TreeGrafter"/>
</dbReference>
<evidence type="ECO:0000256" key="9">
    <source>
        <dbReference type="ARBA" id="ARBA00023136"/>
    </source>
</evidence>
<protein>
    <recommendedName>
        <fullName evidence="12">Cyclolysin secretion/processing ATP-binding protein CyaB</fullName>
    </recommendedName>
</protein>
<dbReference type="PROSITE" id="PS00211">
    <property type="entry name" value="ABC_TRANSPORTER_1"/>
    <property type="match status" value="1"/>
</dbReference>
<evidence type="ECO:0000256" key="5">
    <source>
        <dbReference type="ARBA" id="ARBA00022735"/>
    </source>
</evidence>
<dbReference type="InterPro" id="IPR017871">
    <property type="entry name" value="ABC_transporter-like_CS"/>
</dbReference>
<dbReference type="InterPro" id="IPR039421">
    <property type="entry name" value="Type_1_exporter"/>
</dbReference>
<dbReference type="InterPro" id="IPR005074">
    <property type="entry name" value="Peptidase_C39"/>
</dbReference>
<reference evidence="16 17" key="1">
    <citation type="submission" date="2019-03" db="EMBL/GenBank/DDBJ databases">
        <title>Genomic Encyclopedia of Type Strains, Phase III (KMG-III): the genomes of soil and plant-associated and newly described type strains.</title>
        <authorList>
            <person name="Whitman W."/>
        </authorList>
    </citation>
    <scope>NUCLEOTIDE SEQUENCE [LARGE SCALE GENOMIC DNA]</scope>
    <source>
        <strain evidence="16 17">CECT 8976</strain>
    </source>
</reference>
<evidence type="ECO:0000256" key="11">
    <source>
        <dbReference type="ARBA" id="ARBA00061173"/>
    </source>
</evidence>
<dbReference type="PROSITE" id="PS50929">
    <property type="entry name" value="ABC_TM1F"/>
    <property type="match status" value="1"/>
</dbReference>
<comment type="function">
    <text evidence="10">Involved in the export of calmodulin-sensitive adenylate cyclase-hemolysin (cyclolysin).</text>
</comment>